<dbReference type="InterPro" id="IPR001967">
    <property type="entry name" value="Peptidase_S11_N"/>
</dbReference>
<protein>
    <recommendedName>
        <fullName evidence="4">serine-type D-Ala-D-Ala carboxypeptidase</fullName>
        <ecNumber evidence="4">3.4.16.4</ecNumber>
    </recommendedName>
</protein>
<evidence type="ECO:0000256" key="5">
    <source>
        <dbReference type="ARBA" id="ARBA00022645"/>
    </source>
</evidence>
<dbReference type="SUPFAM" id="SSF56601">
    <property type="entry name" value="beta-lactamase/transpeptidase-like"/>
    <property type="match status" value="1"/>
</dbReference>
<feature type="domain" description="Peptidase S11 D-Ala-D-Ala carboxypeptidase A C-terminal" evidence="17">
    <location>
        <begin position="271"/>
        <end position="359"/>
    </location>
</feature>
<evidence type="ECO:0000256" key="10">
    <source>
        <dbReference type="ARBA" id="ARBA00022984"/>
    </source>
</evidence>
<dbReference type="InterPro" id="IPR037167">
    <property type="entry name" value="Peptidase_S11_C_sf"/>
</dbReference>
<dbReference type="PRINTS" id="PR00725">
    <property type="entry name" value="DADACBPTASE1"/>
</dbReference>
<dbReference type="Gene3D" id="3.40.710.10">
    <property type="entry name" value="DD-peptidase/beta-lactamase superfamily"/>
    <property type="match status" value="1"/>
</dbReference>
<dbReference type="InterPro" id="IPR018044">
    <property type="entry name" value="Peptidase_S11"/>
</dbReference>
<evidence type="ECO:0000256" key="16">
    <source>
        <dbReference type="SAM" id="SignalP"/>
    </source>
</evidence>
<evidence type="ECO:0000313" key="19">
    <source>
        <dbReference type="Proteomes" id="UP001056429"/>
    </source>
</evidence>
<keyword evidence="5 18" id="KW-0121">Carboxypeptidase</keyword>
<reference evidence="18" key="1">
    <citation type="journal article" date="2021" name="mSystems">
        <title>Bacteria and Archaea Synergistically Convert Glycine Betaine to Biogenic Methane in the Formosa Cold Seep of the South China Sea.</title>
        <authorList>
            <person name="Li L."/>
            <person name="Zhang W."/>
            <person name="Zhang S."/>
            <person name="Song L."/>
            <person name="Sun Q."/>
            <person name="Zhang H."/>
            <person name="Xiang H."/>
            <person name="Dong X."/>
        </authorList>
    </citation>
    <scope>NUCLEOTIDE SEQUENCE</scope>
    <source>
        <strain evidence="18">ZWT</strain>
    </source>
</reference>
<keyword evidence="11" id="KW-0961">Cell wall biogenesis/degradation</keyword>
<dbReference type="InterPro" id="IPR012338">
    <property type="entry name" value="Beta-lactam/transpept-like"/>
</dbReference>
<evidence type="ECO:0000256" key="2">
    <source>
        <dbReference type="ARBA" id="ARBA00004752"/>
    </source>
</evidence>
<keyword evidence="7 16" id="KW-0732">Signal</keyword>
<dbReference type="RefSeq" id="WP_250861935.1">
    <property type="nucleotide sequence ID" value="NZ_JAGSOJ010000007.1"/>
</dbReference>
<dbReference type="EC" id="3.4.16.4" evidence="4"/>
<feature type="active site" evidence="13">
    <location>
        <position position="119"/>
    </location>
</feature>
<evidence type="ECO:0000256" key="6">
    <source>
        <dbReference type="ARBA" id="ARBA00022670"/>
    </source>
</evidence>
<feature type="chain" id="PRO_5039898852" description="serine-type D-Ala-D-Ala carboxypeptidase" evidence="16">
    <location>
        <begin position="24"/>
        <end position="376"/>
    </location>
</feature>
<evidence type="ECO:0000256" key="3">
    <source>
        <dbReference type="ARBA" id="ARBA00007164"/>
    </source>
</evidence>
<dbReference type="GO" id="GO:0071555">
    <property type="term" value="P:cell wall organization"/>
    <property type="evidence" value="ECO:0007669"/>
    <property type="project" value="UniProtKB-KW"/>
</dbReference>
<keyword evidence="9" id="KW-0133">Cell shape</keyword>
<dbReference type="EMBL" id="JAGSOJ010000007">
    <property type="protein sequence ID" value="MCM1992767.1"/>
    <property type="molecule type" value="Genomic_DNA"/>
</dbReference>
<dbReference type="Gene3D" id="2.60.410.10">
    <property type="entry name" value="D-Ala-D-Ala carboxypeptidase, C-terminal domain"/>
    <property type="match status" value="1"/>
</dbReference>
<evidence type="ECO:0000256" key="7">
    <source>
        <dbReference type="ARBA" id="ARBA00022729"/>
    </source>
</evidence>
<evidence type="ECO:0000256" key="15">
    <source>
        <dbReference type="RuleBase" id="RU004016"/>
    </source>
</evidence>
<evidence type="ECO:0000256" key="9">
    <source>
        <dbReference type="ARBA" id="ARBA00022960"/>
    </source>
</evidence>
<dbReference type="AlphaFoldDB" id="A0A9J6P8U8"/>
<evidence type="ECO:0000256" key="12">
    <source>
        <dbReference type="ARBA" id="ARBA00034000"/>
    </source>
</evidence>
<keyword evidence="10" id="KW-0573">Peptidoglycan synthesis</keyword>
<evidence type="ECO:0000256" key="13">
    <source>
        <dbReference type="PIRSR" id="PIRSR618044-1"/>
    </source>
</evidence>
<evidence type="ECO:0000256" key="8">
    <source>
        <dbReference type="ARBA" id="ARBA00022801"/>
    </source>
</evidence>
<dbReference type="GO" id="GO:0006508">
    <property type="term" value="P:proteolysis"/>
    <property type="evidence" value="ECO:0007669"/>
    <property type="project" value="UniProtKB-KW"/>
</dbReference>
<feature type="signal peptide" evidence="16">
    <location>
        <begin position="1"/>
        <end position="23"/>
    </location>
</feature>
<evidence type="ECO:0000256" key="11">
    <source>
        <dbReference type="ARBA" id="ARBA00023316"/>
    </source>
</evidence>
<name>A0A9J6P8U8_9CLOT</name>
<gene>
    <name evidence="18" type="ORF">KDK92_23870</name>
</gene>
<dbReference type="GO" id="GO:0009002">
    <property type="term" value="F:serine-type D-Ala-D-Ala carboxypeptidase activity"/>
    <property type="evidence" value="ECO:0007669"/>
    <property type="project" value="UniProtKB-EC"/>
</dbReference>
<dbReference type="InterPro" id="IPR012907">
    <property type="entry name" value="Peptidase_S11_C"/>
</dbReference>
<accession>A0A9J6P8U8</accession>
<dbReference type="GO" id="GO:0009252">
    <property type="term" value="P:peptidoglycan biosynthetic process"/>
    <property type="evidence" value="ECO:0007669"/>
    <property type="project" value="UniProtKB-KW"/>
</dbReference>
<comment type="pathway">
    <text evidence="2">Cell wall biogenesis; peptidoglycan biosynthesis.</text>
</comment>
<dbReference type="InterPro" id="IPR015956">
    <property type="entry name" value="Peniciliin-bd_prot_C_sf"/>
</dbReference>
<dbReference type="SUPFAM" id="SSF69189">
    <property type="entry name" value="Penicillin-binding protein associated domain"/>
    <property type="match status" value="1"/>
</dbReference>
<evidence type="ECO:0000256" key="4">
    <source>
        <dbReference type="ARBA" id="ARBA00012448"/>
    </source>
</evidence>
<comment type="similarity">
    <text evidence="3 15">Belongs to the peptidase S11 family.</text>
</comment>
<feature type="active site" description="Proton acceptor" evidence="13">
    <location>
        <position position="67"/>
    </location>
</feature>
<sequence>MTQKKKLIVILVALILITTNVEAMDNITKARKLRVNAVSFIAMDAQSGMILCENNSKKILAMASTTKILTCLIAIEYCKPDEIVTVSSNAATTYGSKVHLKSGEKIKVEELLYGLMLKSGNDAAVALAEHIGGNVENFSRIMNDYAFKLGLLSSNFKSPHGLDKQNHYSTSYDLAKATSIALKNETFRNIVKCKQISANEKGFNRSYVNINKILHRLPNATGVKTGYTGNAGKCLVSSFRYMDRDIVIVTLNCPNRWNETVKIAEYVKANYEVKKLYGKGDILGEVKAENSCDKSKLICGNDVIIPVRKGLSPEITIKIPKEGLMAPLKQGCRVGSIEISYENNKLYEQPLVLQSKITKHSKLKIFIKDKFSGKEK</sequence>
<dbReference type="PANTHER" id="PTHR21581:SF33">
    <property type="entry name" value="D-ALANYL-D-ALANINE CARBOXYPEPTIDASE DACB"/>
    <property type="match status" value="1"/>
</dbReference>
<dbReference type="GO" id="GO:0008360">
    <property type="term" value="P:regulation of cell shape"/>
    <property type="evidence" value="ECO:0007669"/>
    <property type="project" value="UniProtKB-KW"/>
</dbReference>
<dbReference type="Pfam" id="PF07943">
    <property type="entry name" value="PBP5_C"/>
    <property type="match status" value="1"/>
</dbReference>
<feature type="active site" description="Acyl-ester intermediate" evidence="13">
    <location>
        <position position="64"/>
    </location>
</feature>
<evidence type="ECO:0000313" key="18">
    <source>
        <dbReference type="EMBL" id="MCM1992767.1"/>
    </source>
</evidence>
<dbReference type="SMART" id="SM00936">
    <property type="entry name" value="PBP5_C"/>
    <property type="match status" value="1"/>
</dbReference>
<proteinExistence type="inferred from homology"/>
<comment type="caution">
    <text evidence="18">The sequence shown here is derived from an EMBL/GenBank/DDBJ whole genome shotgun (WGS) entry which is preliminary data.</text>
</comment>
<organism evidence="18 19">
    <name type="scientific">Oceanirhabdus seepicola</name>
    <dbReference type="NCBI Taxonomy" id="2828781"/>
    <lineage>
        <taxon>Bacteria</taxon>
        <taxon>Bacillati</taxon>
        <taxon>Bacillota</taxon>
        <taxon>Clostridia</taxon>
        <taxon>Eubacteriales</taxon>
        <taxon>Clostridiaceae</taxon>
        <taxon>Oceanirhabdus</taxon>
    </lineage>
</organism>
<comment type="function">
    <text evidence="1">Removes C-terminal D-alanyl residues from sugar-peptide cell wall precursors.</text>
</comment>
<dbReference type="Proteomes" id="UP001056429">
    <property type="component" value="Unassembled WGS sequence"/>
</dbReference>
<evidence type="ECO:0000259" key="17">
    <source>
        <dbReference type="SMART" id="SM00936"/>
    </source>
</evidence>
<keyword evidence="6" id="KW-0645">Protease</keyword>
<feature type="binding site" evidence="14">
    <location>
        <position position="224"/>
    </location>
    <ligand>
        <name>substrate</name>
    </ligand>
</feature>
<evidence type="ECO:0000256" key="14">
    <source>
        <dbReference type="PIRSR" id="PIRSR618044-2"/>
    </source>
</evidence>
<reference evidence="18" key="2">
    <citation type="submission" date="2021-04" db="EMBL/GenBank/DDBJ databases">
        <authorList>
            <person name="Dong X."/>
        </authorList>
    </citation>
    <scope>NUCLEOTIDE SEQUENCE</scope>
    <source>
        <strain evidence="18">ZWT</strain>
    </source>
</reference>
<dbReference type="PANTHER" id="PTHR21581">
    <property type="entry name" value="D-ALANYL-D-ALANINE CARBOXYPEPTIDASE"/>
    <property type="match status" value="1"/>
</dbReference>
<keyword evidence="8" id="KW-0378">Hydrolase</keyword>
<dbReference type="Pfam" id="PF00768">
    <property type="entry name" value="Peptidase_S11"/>
    <property type="match status" value="1"/>
</dbReference>
<keyword evidence="19" id="KW-1185">Reference proteome</keyword>
<evidence type="ECO:0000256" key="1">
    <source>
        <dbReference type="ARBA" id="ARBA00003217"/>
    </source>
</evidence>
<comment type="catalytic activity">
    <reaction evidence="12">
        <text>Preferential cleavage: (Ac)2-L-Lys-D-Ala-|-D-Ala. Also transpeptidation of peptidyl-alanyl moieties that are N-acyl substituents of D-alanine.</text>
        <dbReference type="EC" id="3.4.16.4"/>
    </reaction>
</comment>